<protein>
    <submittedName>
        <fullName evidence="2">Uncharacterized protein</fullName>
    </submittedName>
</protein>
<dbReference type="EMBL" id="UZAL01040028">
    <property type="protein sequence ID" value="VDP76403.1"/>
    <property type="molecule type" value="Genomic_DNA"/>
</dbReference>
<proteinExistence type="predicted"/>
<evidence type="ECO:0000313" key="3">
    <source>
        <dbReference type="Proteomes" id="UP000269396"/>
    </source>
</evidence>
<accession>A0A3P8K5C3</accession>
<evidence type="ECO:0000313" key="2">
    <source>
        <dbReference type="EMBL" id="VDP76403.1"/>
    </source>
</evidence>
<feature type="compositionally biased region" description="Basic and acidic residues" evidence="1">
    <location>
        <begin position="84"/>
        <end position="99"/>
    </location>
</feature>
<sequence>MPGVIPYKNNEQLSSDNDLIHVIPCLRVDGPLDFNRADRIGSVNALNNLGLLIDQNIPGLLLDFSISHKNQHNRVRAQSPKVTDSSKESRRKRGDENELRTADDTKILQVIEAYCASSWTHPSYRTSNVNRKISTKKRKFRSPKDLIPLLVSNNEYSVQYPSVRGRINTTNFPCSYKHLILTAIDQSLIGICTSCADCLDIAWSHKLYKQRSIVANSEIEEAPFVVFGTRQLDVPASQS</sequence>
<gene>
    <name evidence="2" type="ORF">SMTD_LOCUS18191</name>
</gene>
<dbReference type="AlphaFoldDB" id="A0A3P8K5C3"/>
<reference evidence="2 3" key="1">
    <citation type="submission" date="2018-11" db="EMBL/GenBank/DDBJ databases">
        <authorList>
            <consortium name="Pathogen Informatics"/>
        </authorList>
    </citation>
    <scope>NUCLEOTIDE SEQUENCE [LARGE SCALE GENOMIC DNA]</scope>
    <source>
        <strain>Denwood</strain>
        <strain evidence="3">Zambia</strain>
    </source>
</reference>
<organism evidence="2 3">
    <name type="scientific">Schistosoma mattheei</name>
    <dbReference type="NCBI Taxonomy" id="31246"/>
    <lineage>
        <taxon>Eukaryota</taxon>
        <taxon>Metazoa</taxon>
        <taxon>Spiralia</taxon>
        <taxon>Lophotrochozoa</taxon>
        <taxon>Platyhelminthes</taxon>
        <taxon>Trematoda</taxon>
        <taxon>Digenea</taxon>
        <taxon>Strigeidida</taxon>
        <taxon>Schistosomatoidea</taxon>
        <taxon>Schistosomatidae</taxon>
        <taxon>Schistosoma</taxon>
    </lineage>
</organism>
<evidence type="ECO:0000256" key="1">
    <source>
        <dbReference type="SAM" id="MobiDB-lite"/>
    </source>
</evidence>
<feature type="region of interest" description="Disordered" evidence="1">
    <location>
        <begin position="72"/>
        <end position="99"/>
    </location>
</feature>
<dbReference type="Proteomes" id="UP000269396">
    <property type="component" value="Unassembled WGS sequence"/>
</dbReference>
<name>A0A3P8K5C3_9TREM</name>
<keyword evidence="3" id="KW-1185">Reference proteome</keyword>